<keyword evidence="5" id="KW-0560">Oxidoreductase</keyword>
<evidence type="ECO:0000256" key="6">
    <source>
        <dbReference type="ARBA" id="ARBA00023284"/>
    </source>
</evidence>
<feature type="domain" description="FAD/NAD(P)-binding" evidence="9">
    <location>
        <begin position="45"/>
        <end position="328"/>
    </location>
</feature>
<evidence type="ECO:0000256" key="3">
    <source>
        <dbReference type="ARBA" id="ARBA00022630"/>
    </source>
</evidence>
<dbReference type="InterPro" id="IPR050260">
    <property type="entry name" value="FAD-bd_OxRdtase"/>
</dbReference>
<dbReference type="AlphaFoldDB" id="V5RK46"/>
<accession>V5RK46</accession>
<organism evidence="10 11">
    <name type="scientific">Spiroplasma apis B31</name>
    <dbReference type="NCBI Taxonomy" id="1276258"/>
    <lineage>
        <taxon>Bacteria</taxon>
        <taxon>Bacillati</taxon>
        <taxon>Mycoplasmatota</taxon>
        <taxon>Mollicutes</taxon>
        <taxon>Entomoplasmatales</taxon>
        <taxon>Spiroplasmataceae</taxon>
        <taxon>Spiroplasma</taxon>
    </lineage>
</organism>
<dbReference type="HOGENOM" id="CLU_003291_1_3_14"/>
<keyword evidence="11" id="KW-1185">Reference proteome</keyword>
<evidence type="ECO:0000313" key="10">
    <source>
        <dbReference type="EMBL" id="AHB36170.1"/>
    </source>
</evidence>
<reference evidence="10 11" key="1">
    <citation type="journal article" date="2014" name="Genome Announc.">
        <title>Complete Genome Sequence of Spiroplasma apis B31T (ATCC 33834), a Bacterium Associated with May Disease of Honeybees (Apis mellifera).</title>
        <authorList>
            <person name="Ku C."/>
            <person name="Lo W.S."/>
            <person name="Chen L.L."/>
            <person name="Kuo C.H."/>
        </authorList>
    </citation>
    <scope>NUCLEOTIDE SEQUENCE [LARGE SCALE GENOMIC DNA]</scope>
    <source>
        <strain evidence="10">B31</strain>
    </source>
</reference>
<dbReference type="InterPro" id="IPR004099">
    <property type="entry name" value="Pyr_nucl-diS_OxRdtase_dimer"/>
</dbReference>
<evidence type="ECO:0000313" key="11">
    <source>
        <dbReference type="Proteomes" id="UP000018550"/>
    </source>
</evidence>
<comment type="similarity">
    <text evidence="2">Belongs to the class-III pyridine nucleotide-disulfide oxidoreductase family.</text>
</comment>
<dbReference type="SUPFAM" id="SSF55424">
    <property type="entry name" value="FAD/NAD-linked reductases, dimerisation (C-terminal) domain"/>
    <property type="match status" value="1"/>
</dbReference>
<evidence type="ECO:0000256" key="1">
    <source>
        <dbReference type="ARBA" id="ARBA00001974"/>
    </source>
</evidence>
<feature type="domain" description="Pyridine nucleotide-disulphide oxidoreductase dimerisation" evidence="8">
    <location>
        <begin position="373"/>
        <end position="472"/>
    </location>
</feature>
<name>V5RK46_SPIAP</name>
<dbReference type="SUPFAM" id="SSF51905">
    <property type="entry name" value="FAD/NAD(P)-binding domain"/>
    <property type="match status" value="1"/>
</dbReference>
<sequence length="487" mass="54292">MQEPYWKLKNVFRNIKFKILYFFFVFFTYVDIIIIVRETIGGMDMKVIIIGGSATGMGVAARLRRNDPKIDITVYQDKSYVSLGACGLPYYVADEFENENLMLARTINDFEKMNIQVHSNKKVKKIDFESKKVILEDGADSYDYLTIAVGAKPIVPNIVGINTNNVFTLTTLEDGKNLKNALLNNDSIEKITIVGGGFIGLEMCETLSKIGKKVNLIEMEEELSSKSFDSEITTLIKDKLIEKEIEVFLGAQVTEILNENGNVSGVVLKNGEVIKTQAVLLCVGFKPNTEFLKDTNLKLINNGAILVNKLGETNIKDVYAGGDCATSKNFITGEDIYSPLATVASKFSRVIADNIVGKNISFEGSIQSSIIRIFDLEVARTGLTEKYAKEKNMDVKSIFIKDKDFTHYVNGQSDLYLKLIMNNKDKTIIGAQMCGSNKAVLRINALAAMIWNKTIIDKHLEQVDLVYSPPFSKTTDIIHIAISNILK</sequence>
<evidence type="ECO:0000259" key="8">
    <source>
        <dbReference type="Pfam" id="PF02852"/>
    </source>
</evidence>
<keyword evidence="3" id="KW-0285">Flavoprotein</keyword>
<protein>
    <submittedName>
        <fullName evidence="10">NADH oxidase</fullName>
    </submittedName>
</protein>
<dbReference type="NCBIfam" id="NF007123">
    <property type="entry name" value="PRK09564.1"/>
    <property type="match status" value="1"/>
</dbReference>
<evidence type="ECO:0000259" key="9">
    <source>
        <dbReference type="Pfam" id="PF07992"/>
    </source>
</evidence>
<evidence type="ECO:0000256" key="7">
    <source>
        <dbReference type="SAM" id="Phobius"/>
    </source>
</evidence>
<evidence type="ECO:0000256" key="4">
    <source>
        <dbReference type="ARBA" id="ARBA00022827"/>
    </source>
</evidence>
<keyword evidence="7" id="KW-1133">Transmembrane helix</keyword>
<evidence type="ECO:0000256" key="5">
    <source>
        <dbReference type="ARBA" id="ARBA00023002"/>
    </source>
</evidence>
<dbReference type="InterPro" id="IPR016156">
    <property type="entry name" value="FAD/NAD-linked_Rdtase_dimer_sf"/>
</dbReference>
<dbReference type="eggNOG" id="COG0446">
    <property type="taxonomic scope" value="Bacteria"/>
</dbReference>
<dbReference type="PATRIC" id="fig|1276258.3.peg.320"/>
<dbReference type="PANTHER" id="PTHR43429">
    <property type="entry name" value="PYRIDINE NUCLEOTIDE-DISULFIDE OXIDOREDUCTASE DOMAIN-CONTAINING"/>
    <property type="match status" value="1"/>
</dbReference>
<dbReference type="Gene3D" id="3.50.50.60">
    <property type="entry name" value="FAD/NAD(P)-binding domain"/>
    <property type="match status" value="2"/>
</dbReference>
<dbReference type="KEGG" id="sapi:SAPIS_v1c03240"/>
<dbReference type="Pfam" id="PF07992">
    <property type="entry name" value="Pyr_redox_2"/>
    <property type="match status" value="1"/>
</dbReference>
<dbReference type="GO" id="GO:0016491">
    <property type="term" value="F:oxidoreductase activity"/>
    <property type="evidence" value="ECO:0007669"/>
    <property type="project" value="UniProtKB-KW"/>
</dbReference>
<dbReference type="PRINTS" id="PR00411">
    <property type="entry name" value="PNDRDTASEI"/>
</dbReference>
<dbReference type="EMBL" id="CP006682">
    <property type="protein sequence ID" value="AHB36170.1"/>
    <property type="molecule type" value="Genomic_DNA"/>
</dbReference>
<dbReference type="PRINTS" id="PR00368">
    <property type="entry name" value="FADPNR"/>
</dbReference>
<dbReference type="Proteomes" id="UP000018550">
    <property type="component" value="Chromosome"/>
</dbReference>
<dbReference type="InterPro" id="IPR023753">
    <property type="entry name" value="FAD/NAD-binding_dom"/>
</dbReference>
<gene>
    <name evidence="10" type="primary">nox2</name>
    <name evidence="10" type="ORF">SAPIS_v1c03240</name>
</gene>
<dbReference type="InterPro" id="IPR036188">
    <property type="entry name" value="FAD/NAD-bd_sf"/>
</dbReference>
<evidence type="ECO:0000256" key="2">
    <source>
        <dbReference type="ARBA" id="ARBA00009130"/>
    </source>
</evidence>
<proteinExistence type="inferred from homology"/>
<keyword evidence="4" id="KW-0274">FAD</keyword>
<keyword evidence="7" id="KW-0472">Membrane</keyword>
<feature type="transmembrane region" description="Helical" evidence="7">
    <location>
        <begin position="20"/>
        <end position="36"/>
    </location>
</feature>
<keyword evidence="6" id="KW-0676">Redox-active center</keyword>
<comment type="cofactor">
    <cofactor evidence="1">
        <name>FAD</name>
        <dbReference type="ChEBI" id="CHEBI:57692"/>
    </cofactor>
</comment>
<dbReference type="Pfam" id="PF02852">
    <property type="entry name" value="Pyr_redox_dim"/>
    <property type="match status" value="1"/>
</dbReference>
<keyword evidence="7" id="KW-0812">Transmembrane</keyword>
<dbReference type="STRING" id="1276258.SAPIS_v1c03240"/>
<dbReference type="PANTHER" id="PTHR43429:SF1">
    <property type="entry name" value="NAD(P)H SULFUR OXIDOREDUCTASE (COA-DEPENDENT)"/>
    <property type="match status" value="1"/>
</dbReference>